<dbReference type="InterPro" id="IPR007432">
    <property type="entry name" value="DUF480"/>
</dbReference>
<dbReference type="Proteomes" id="UP001060414">
    <property type="component" value="Chromosome"/>
</dbReference>
<reference evidence="3" key="1">
    <citation type="journal article" date="2022" name="Environ. Microbiol.">
        <title>Geoalkalibacter halelectricus SAP #1 sp. nov. possessing extracellular electron transfer and mineral#reducing capabilities from a haloalkaline environment.</title>
        <authorList>
            <person name="Yadav S."/>
            <person name="Singh R."/>
            <person name="Sundharam S.S."/>
            <person name="Chaudhary S."/>
            <person name="Krishnamurthi S."/>
            <person name="Patil S.A."/>
        </authorList>
    </citation>
    <scope>NUCLEOTIDE SEQUENCE</scope>
    <source>
        <strain evidence="3">SAP-1</strain>
    </source>
</reference>
<feature type="coiled-coil region" evidence="2">
    <location>
        <begin position="183"/>
        <end position="217"/>
    </location>
</feature>
<evidence type="ECO:0000313" key="3">
    <source>
        <dbReference type="EMBL" id="UWZ79045.1"/>
    </source>
</evidence>
<evidence type="ECO:0000256" key="2">
    <source>
        <dbReference type="SAM" id="Coils"/>
    </source>
</evidence>
<proteinExistence type="inferred from homology"/>
<dbReference type="Pfam" id="PF04337">
    <property type="entry name" value="DUF480"/>
    <property type="match status" value="1"/>
</dbReference>
<evidence type="ECO:0000256" key="1">
    <source>
        <dbReference type="HAMAP-Rule" id="MF_01584"/>
    </source>
</evidence>
<comment type="similarity">
    <text evidence="1">Belongs to the UPF0502 family.</text>
</comment>
<dbReference type="EMBL" id="CP092109">
    <property type="protein sequence ID" value="UWZ79045.1"/>
    <property type="molecule type" value="Genomic_DNA"/>
</dbReference>
<keyword evidence="4" id="KW-1185">Reference proteome</keyword>
<dbReference type="PANTHER" id="PTHR38768">
    <property type="entry name" value="UPF0502 PROTEIN YCEH"/>
    <property type="match status" value="1"/>
</dbReference>
<organism evidence="3 4">
    <name type="scientific">Geoalkalibacter halelectricus</name>
    <dbReference type="NCBI Taxonomy" id="2847045"/>
    <lineage>
        <taxon>Bacteria</taxon>
        <taxon>Pseudomonadati</taxon>
        <taxon>Thermodesulfobacteriota</taxon>
        <taxon>Desulfuromonadia</taxon>
        <taxon>Desulfuromonadales</taxon>
        <taxon>Geoalkalibacteraceae</taxon>
        <taxon>Geoalkalibacter</taxon>
    </lineage>
</organism>
<dbReference type="InterPro" id="IPR036388">
    <property type="entry name" value="WH-like_DNA-bd_sf"/>
</dbReference>
<dbReference type="HAMAP" id="MF_01584">
    <property type="entry name" value="UPF0502"/>
    <property type="match status" value="1"/>
</dbReference>
<keyword evidence="2" id="KW-0175">Coiled coil</keyword>
<gene>
    <name evidence="3" type="ORF">L9S41_15370</name>
</gene>
<name>A0ABY5ZMI4_9BACT</name>
<dbReference type="Gene3D" id="1.10.10.10">
    <property type="entry name" value="Winged helix-like DNA-binding domain superfamily/Winged helix DNA-binding domain"/>
    <property type="match status" value="2"/>
</dbReference>
<dbReference type="SUPFAM" id="SSF46785">
    <property type="entry name" value="Winged helix' DNA-binding domain"/>
    <property type="match status" value="2"/>
</dbReference>
<dbReference type="RefSeq" id="WP_260747400.1">
    <property type="nucleotide sequence ID" value="NZ_CP092109.1"/>
</dbReference>
<dbReference type="PANTHER" id="PTHR38768:SF1">
    <property type="entry name" value="UPF0502 PROTEIN YCEH"/>
    <property type="match status" value="1"/>
</dbReference>
<protein>
    <submittedName>
        <fullName evidence="3">YceH family protein</fullName>
    </submittedName>
</protein>
<sequence>MELLLSDTEIRILGCLIEKEMATPEYYPLSLNALTNACNQKSNRQPVINLAETEVVRALDSLRTQGLAMQSAEGVRVPRYRHTLAEKLHLEPAQLAVLAELLLRGPQTLGELRARAERMYPLADLAAVEEVLTELAEHSPPLAVQLPRRPGHKENRFAHLLAGPADLEAEERALAPEGARAQVMAVDDRIARLEEEVVGLREELAQLRQSMEDFRAQFE</sequence>
<accession>A0ABY5ZMI4</accession>
<dbReference type="InterPro" id="IPR036390">
    <property type="entry name" value="WH_DNA-bd_sf"/>
</dbReference>
<evidence type="ECO:0000313" key="4">
    <source>
        <dbReference type="Proteomes" id="UP001060414"/>
    </source>
</evidence>